<comment type="caution">
    <text evidence="1">The sequence shown here is derived from an EMBL/GenBank/DDBJ whole genome shotgun (WGS) entry which is preliminary data.</text>
</comment>
<protein>
    <submittedName>
        <fullName evidence="1">Uncharacterized protein</fullName>
    </submittedName>
</protein>
<reference evidence="1" key="1">
    <citation type="journal article" date="2014" name="Front. Microbiol.">
        <title>High frequency of phylogenetically diverse reductive dehalogenase-homologous genes in deep subseafloor sedimentary metagenomes.</title>
        <authorList>
            <person name="Kawai M."/>
            <person name="Futagami T."/>
            <person name="Toyoda A."/>
            <person name="Takaki Y."/>
            <person name="Nishi S."/>
            <person name="Hori S."/>
            <person name="Arai W."/>
            <person name="Tsubouchi T."/>
            <person name="Morono Y."/>
            <person name="Uchiyama I."/>
            <person name="Ito T."/>
            <person name="Fujiyama A."/>
            <person name="Inagaki F."/>
            <person name="Takami H."/>
        </authorList>
    </citation>
    <scope>NUCLEOTIDE SEQUENCE</scope>
    <source>
        <strain evidence="1">Expedition CK06-06</strain>
    </source>
</reference>
<gene>
    <name evidence="1" type="ORF">S01H1_48374</name>
</gene>
<organism evidence="1">
    <name type="scientific">marine sediment metagenome</name>
    <dbReference type="NCBI Taxonomy" id="412755"/>
    <lineage>
        <taxon>unclassified sequences</taxon>
        <taxon>metagenomes</taxon>
        <taxon>ecological metagenomes</taxon>
    </lineage>
</organism>
<name>X0XS62_9ZZZZ</name>
<sequence>MSEINSTRKELIEKYPFMSYVTYGGNGYLGIIQNHNPVITCMYHFDSLTQDADKQLFLTLGDEWWWQSNRQIPINIFIKEDWRPFRYVLKTFNSKDVDLEFGPCVNLREIALKRTKKKSITLIRKID</sequence>
<proteinExistence type="predicted"/>
<dbReference type="EMBL" id="BARS01031064">
    <property type="protein sequence ID" value="GAG27731.1"/>
    <property type="molecule type" value="Genomic_DNA"/>
</dbReference>
<dbReference type="AlphaFoldDB" id="X0XS62"/>
<evidence type="ECO:0000313" key="1">
    <source>
        <dbReference type="EMBL" id="GAG27731.1"/>
    </source>
</evidence>
<accession>X0XS62</accession>